<evidence type="ECO:0000313" key="1">
    <source>
        <dbReference type="EMBL" id="MFC0539919.1"/>
    </source>
</evidence>
<dbReference type="Proteomes" id="UP001589810">
    <property type="component" value="Unassembled WGS sequence"/>
</dbReference>
<comment type="caution">
    <text evidence="1">The sequence shown here is derived from an EMBL/GenBank/DDBJ whole genome shotgun (WGS) entry which is preliminary data.</text>
</comment>
<sequence length="233" mass="24712">MPRHSPLVAAVARLRRPYTGEPQWAVEPEVGGALAELSPLELAHLLGQASGPVPPRVRRTVLPDAHDPVQQSLEAAVFAAAATIARPVFWMVQPRVDQLRLSVMPDVAAGLVQALFSLVPGLIARPIGMHVFLAHGPGVVVLTGVGADRWASLMDGFVPSAVPPLPVALDPLLSSLLRRVCLFPSPPSVEAGELRWQDGPSIEWISAALSHPITGLSVPLTLKLAAQSPTNMR</sequence>
<dbReference type="EMBL" id="JBHLUD010000001">
    <property type="protein sequence ID" value="MFC0539919.1"/>
    <property type="molecule type" value="Genomic_DNA"/>
</dbReference>
<accession>A0ABV6MI06</accession>
<name>A0ABV6MI06_9PSEU</name>
<keyword evidence="2" id="KW-1185">Reference proteome</keyword>
<evidence type="ECO:0000313" key="2">
    <source>
        <dbReference type="Proteomes" id="UP001589810"/>
    </source>
</evidence>
<proteinExistence type="predicted"/>
<gene>
    <name evidence="1" type="ORF">ACFFH7_00415</name>
</gene>
<organism evidence="1 2">
    <name type="scientific">Kutzneria chonburiensis</name>
    <dbReference type="NCBI Taxonomy" id="1483604"/>
    <lineage>
        <taxon>Bacteria</taxon>
        <taxon>Bacillati</taxon>
        <taxon>Actinomycetota</taxon>
        <taxon>Actinomycetes</taxon>
        <taxon>Pseudonocardiales</taxon>
        <taxon>Pseudonocardiaceae</taxon>
        <taxon>Kutzneria</taxon>
    </lineage>
</organism>
<protein>
    <submittedName>
        <fullName evidence="1">Uncharacterized protein</fullName>
    </submittedName>
</protein>
<dbReference type="RefSeq" id="WP_273938686.1">
    <property type="nucleotide sequence ID" value="NZ_CP097263.1"/>
</dbReference>
<reference evidence="1 2" key="1">
    <citation type="submission" date="2024-09" db="EMBL/GenBank/DDBJ databases">
        <authorList>
            <person name="Sun Q."/>
            <person name="Mori K."/>
        </authorList>
    </citation>
    <scope>NUCLEOTIDE SEQUENCE [LARGE SCALE GENOMIC DNA]</scope>
    <source>
        <strain evidence="1 2">TBRC 1432</strain>
    </source>
</reference>